<dbReference type="EMBL" id="CM035408">
    <property type="protein sequence ID" value="KAH7442024.1"/>
    <property type="molecule type" value="Genomic_DNA"/>
</dbReference>
<evidence type="ECO:0000313" key="2">
    <source>
        <dbReference type="Proteomes" id="UP000825935"/>
    </source>
</evidence>
<proteinExistence type="predicted"/>
<keyword evidence="2" id="KW-1185">Reference proteome</keyword>
<sequence length="82" mass="9470">MLLTRKERLPYLERAWQIFEVSRYQLAQQSSGGSDSICVLRTEAEDGNLYMKVIIERKGGVIVNSDGTHISLIYDQKLRKPR</sequence>
<dbReference type="Proteomes" id="UP000825935">
    <property type="component" value="Chromosome 3"/>
</dbReference>
<reference evidence="1" key="1">
    <citation type="submission" date="2021-08" db="EMBL/GenBank/DDBJ databases">
        <title>WGS assembly of Ceratopteris richardii.</title>
        <authorList>
            <person name="Marchant D.B."/>
            <person name="Chen G."/>
            <person name="Jenkins J."/>
            <person name="Shu S."/>
            <person name="Leebens-Mack J."/>
            <person name="Grimwood J."/>
            <person name="Schmutz J."/>
            <person name="Soltis P."/>
            <person name="Soltis D."/>
            <person name="Chen Z.-H."/>
        </authorList>
    </citation>
    <scope>NUCLEOTIDE SEQUENCE</scope>
    <source>
        <strain evidence="1">Whitten #5841</strain>
        <tissue evidence="1">Leaf</tissue>
    </source>
</reference>
<gene>
    <name evidence="1" type="ORF">KP509_03G067400</name>
</gene>
<name>A0A8T2V805_CERRI</name>
<comment type="caution">
    <text evidence="1">The sequence shown here is derived from an EMBL/GenBank/DDBJ whole genome shotgun (WGS) entry which is preliminary data.</text>
</comment>
<protein>
    <submittedName>
        <fullName evidence="1">Uncharacterized protein</fullName>
    </submittedName>
</protein>
<dbReference type="AlphaFoldDB" id="A0A8T2V805"/>
<evidence type="ECO:0000313" key="1">
    <source>
        <dbReference type="EMBL" id="KAH7442024.1"/>
    </source>
</evidence>
<organism evidence="1 2">
    <name type="scientific">Ceratopteris richardii</name>
    <name type="common">Triangle waterfern</name>
    <dbReference type="NCBI Taxonomy" id="49495"/>
    <lineage>
        <taxon>Eukaryota</taxon>
        <taxon>Viridiplantae</taxon>
        <taxon>Streptophyta</taxon>
        <taxon>Embryophyta</taxon>
        <taxon>Tracheophyta</taxon>
        <taxon>Polypodiopsida</taxon>
        <taxon>Polypodiidae</taxon>
        <taxon>Polypodiales</taxon>
        <taxon>Pteridineae</taxon>
        <taxon>Pteridaceae</taxon>
        <taxon>Parkerioideae</taxon>
        <taxon>Ceratopteris</taxon>
    </lineage>
</organism>
<accession>A0A8T2V805</accession>